<dbReference type="InterPro" id="IPR036388">
    <property type="entry name" value="WH-like_DNA-bd_sf"/>
</dbReference>
<name>A0AA41UF81_9MICO</name>
<feature type="domain" description="Transcription regulator PadR N-terminal" evidence="2">
    <location>
        <begin position="67"/>
        <end position="118"/>
    </location>
</feature>
<organism evidence="3 4">
    <name type="scientific">Cryobacterium zhongshanensis</name>
    <dbReference type="NCBI Taxonomy" id="2928153"/>
    <lineage>
        <taxon>Bacteria</taxon>
        <taxon>Bacillati</taxon>
        <taxon>Actinomycetota</taxon>
        <taxon>Actinomycetes</taxon>
        <taxon>Micrococcales</taxon>
        <taxon>Microbacteriaceae</taxon>
        <taxon>Cryobacterium</taxon>
    </lineage>
</organism>
<reference evidence="3" key="1">
    <citation type="submission" date="2022-03" db="EMBL/GenBank/DDBJ databases">
        <title>Cryobacterium sp. nov. strain ZS14-85, isolated from Antarctic soil.</title>
        <authorList>
            <person name="Li J."/>
            <person name="Niu G."/>
        </authorList>
    </citation>
    <scope>NUCLEOTIDE SEQUENCE</scope>
    <source>
        <strain evidence="3">ZS14-85</strain>
    </source>
</reference>
<proteinExistence type="predicted"/>
<dbReference type="Pfam" id="PF03551">
    <property type="entry name" value="PadR"/>
    <property type="match status" value="1"/>
</dbReference>
<keyword evidence="4" id="KW-1185">Reference proteome</keyword>
<evidence type="ECO:0000313" key="4">
    <source>
        <dbReference type="Proteomes" id="UP001165341"/>
    </source>
</evidence>
<dbReference type="RefSeq" id="WP_243011593.1">
    <property type="nucleotide sequence ID" value="NZ_JALGAR010000001.1"/>
</dbReference>
<feature type="region of interest" description="Disordered" evidence="1">
    <location>
        <begin position="1"/>
        <end position="30"/>
    </location>
</feature>
<evidence type="ECO:0000256" key="1">
    <source>
        <dbReference type="SAM" id="MobiDB-lite"/>
    </source>
</evidence>
<protein>
    <submittedName>
        <fullName evidence="3">PadR family transcriptional regulator</fullName>
    </submittedName>
</protein>
<dbReference type="AlphaFoldDB" id="A0AA41UF81"/>
<accession>A0AA41UF81</accession>
<gene>
    <name evidence="3" type="ORF">MQH31_08355</name>
</gene>
<comment type="caution">
    <text evidence="3">The sequence shown here is derived from an EMBL/GenBank/DDBJ whole genome shotgun (WGS) entry which is preliminary data.</text>
</comment>
<dbReference type="SUPFAM" id="SSF46785">
    <property type="entry name" value="Winged helix' DNA-binding domain"/>
    <property type="match status" value="1"/>
</dbReference>
<dbReference type="PANTHER" id="PTHR43252">
    <property type="entry name" value="TRANSCRIPTIONAL REGULATOR YQJI"/>
    <property type="match status" value="1"/>
</dbReference>
<dbReference type="EMBL" id="JALGAR010000001">
    <property type="protein sequence ID" value="MCI4657817.1"/>
    <property type="molecule type" value="Genomic_DNA"/>
</dbReference>
<dbReference type="PANTHER" id="PTHR43252:SF2">
    <property type="entry name" value="TRANSCRIPTION REGULATOR, PADR-LIKE FAMILY"/>
    <property type="match status" value="1"/>
</dbReference>
<evidence type="ECO:0000313" key="3">
    <source>
        <dbReference type="EMBL" id="MCI4657817.1"/>
    </source>
</evidence>
<feature type="compositionally biased region" description="Basic and acidic residues" evidence="1">
    <location>
        <begin position="1"/>
        <end position="21"/>
    </location>
</feature>
<sequence>MHNDFREPHTHDSGDRHERRGFGRGAGPGFGAGFGPGFGPGFGGFGPRGFMPPGAQRKLKGDVRLAILSLLSEAPFNGYGLIKEITERSGGTWRPSPGSVYPTLQQLVDEGLIAPTGDGTGTEFQLSEPGRAYVAENADALARVWDSSTARVEAEANLHESVAKLMGVIHQLRFAATPEQRAKAVTQIDDLRRSLYGILAD</sequence>
<dbReference type="Proteomes" id="UP001165341">
    <property type="component" value="Unassembled WGS sequence"/>
</dbReference>
<dbReference type="InterPro" id="IPR036390">
    <property type="entry name" value="WH_DNA-bd_sf"/>
</dbReference>
<evidence type="ECO:0000259" key="2">
    <source>
        <dbReference type="Pfam" id="PF03551"/>
    </source>
</evidence>
<dbReference type="InterPro" id="IPR005149">
    <property type="entry name" value="Tscrpt_reg_PadR_N"/>
</dbReference>
<dbReference type="Gene3D" id="1.10.10.10">
    <property type="entry name" value="Winged helix-like DNA-binding domain superfamily/Winged helix DNA-binding domain"/>
    <property type="match status" value="1"/>
</dbReference>